<sequence>MSTAMNFGAKNFKPRPPDKGAFPLDHFGECSASKERFMECLRRNDFQSGACRELSMAYLQCRMERQVPGGSPFPPAPPRRPLVFVGVQLMANEPLEKLGFKDLIDEKPEAKPQKS</sequence>
<evidence type="ECO:0000256" key="6">
    <source>
        <dbReference type="SAM" id="MobiDB-lite"/>
    </source>
</evidence>
<dbReference type="Pfam" id="PF06747">
    <property type="entry name" value="CHCH"/>
    <property type="match status" value="1"/>
</dbReference>
<dbReference type="GO" id="GO:0033617">
    <property type="term" value="P:mitochondrial respiratory chain complex IV assembly"/>
    <property type="evidence" value="ECO:0007669"/>
    <property type="project" value="TreeGrafter"/>
</dbReference>
<evidence type="ECO:0000256" key="2">
    <source>
        <dbReference type="ARBA" id="ARBA00022490"/>
    </source>
</evidence>
<dbReference type="InterPro" id="IPR010625">
    <property type="entry name" value="CHCH"/>
</dbReference>
<evidence type="ECO:0000313" key="9">
    <source>
        <dbReference type="Proteomes" id="UP000525565"/>
    </source>
</evidence>
<feature type="region of interest" description="Disordered" evidence="6">
    <location>
        <begin position="1"/>
        <end position="20"/>
    </location>
</feature>
<keyword evidence="3" id="KW-1015">Disulfide bond</keyword>
<dbReference type="Proteomes" id="UP000525565">
    <property type="component" value="Unassembled WGS sequence"/>
</dbReference>
<evidence type="ECO:0000256" key="1">
    <source>
        <dbReference type="ARBA" id="ARBA00004496"/>
    </source>
</evidence>
<protein>
    <recommendedName>
        <fullName evidence="5">Cytochrome c oxidase assembly protein COX19</fullName>
    </recommendedName>
</protein>
<comment type="caution">
    <text evidence="8">The sequence shown here is derived from an EMBL/GenBank/DDBJ whole genome shotgun (WGS) entry which is preliminary data.</text>
</comment>
<accession>A0A7K7KIX0</accession>
<keyword evidence="2" id="KW-0963">Cytoplasm</keyword>
<keyword evidence="9" id="KW-1185">Reference proteome</keyword>
<feature type="non-terminal residue" evidence="8">
    <location>
        <position position="1"/>
    </location>
</feature>
<proteinExistence type="inferred from homology"/>
<organism evidence="8 9">
    <name type="scientific">Asarcornis scutulata</name>
    <dbReference type="NCBI Taxonomy" id="75869"/>
    <lineage>
        <taxon>Eukaryota</taxon>
        <taxon>Metazoa</taxon>
        <taxon>Chordata</taxon>
        <taxon>Craniata</taxon>
        <taxon>Vertebrata</taxon>
        <taxon>Euteleostomi</taxon>
        <taxon>Archelosauria</taxon>
        <taxon>Archosauria</taxon>
        <taxon>Dinosauria</taxon>
        <taxon>Saurischia</taxon>
        <taxon>Theropoda</taxon>
        <taxon>Coelurosauria</taxon>
        <taxon>Aves</taxon>
        <taxon>Neognathae</taxon>
        <taxon>Galloanserae</taxon>
        <taxon>Anseriformes</taxon>
        <taxon>Anatidae</taxon>
        <taxon>Anatinae</taxon>
        <taxon>Asarcornis</taxon>
    </lineage>
</organism>
<reference evidence="8 9" key="1">
    <citation type="submission" date="2019-09" db="EMBL/GenBank/DDBJ databases">
        <title>Bird 10,000 Genomes (B10K) Project - Family phase.</title>
        <authorList>
            <person name="Zhang G."/>
        </authorList>
    </citation>
    <scope>NUCLEOTIDE SEQUENCE [LARGE SCALE GENOMIC DNA]</scope>
    <source>
        <strain evidence="8">OUT-0051</strain>
        <tissue evidence="8">Kidney</tissue>
    </source>
</reference>
<dbReference type="SUPFAM" id="SSF47072">
    <property type="entry name" value="Cysteine alpha-hairpin motif"/>
    <property type="match status" value="1"/>
</dbReference>
<evidence type="ECO:0000313" key="8">
    <source>
        <dbReference type="EMBL" id="NWZ18497.1"/>
    </source>
</evidence>
<comment type="similarity">
    <text evidence="4">Belongs to the COX19 family.</text>
</comment>
<gene>
    <name evidence="8" type="primary">Cox19</name>
    <name evidence="8" type="ORF">ASASCU_R03490</name>
</gene>
<dbReference type="PROSITE" id="PS51808">
    <property type="entry name" value="CHCH"/>
    <property type="match status" value="1"/>
</dbReference>
<dbReference type="InterPro" id="IPR009069">
    <property type="entry name" value="Cys_alpha_HP_mot_SF"/>
</dbReference>
<evidence type="ECO:0000256" key="4">
    <source>
        <dbReference type="ARBA" id="ARBA00038223"/>
    </source>
</evidence>
<evidence type="ECO:0000256" key="3">
    <source>
        <dbReference type="ARBA" id="ARBA00023157"/>
    </source>
</evidence>
<name>A0A7K7KIX0_9AVES</name>
<feature type="domain" description="CHCH" evidence="7">
    <location>
        <begin position="30"/>
        <end position="64"/>
    </location>
</feature>
<dbReference type="InterPro" id="IPR051383">
    <property type="entry name" value="COX19"/>
</dbReference>
<dbReference type="PANTHER" id="PTHR21107">
    <property type="entry name" value="CYTOCHROME C OXIDASE ASSEMBLY PROTEIN COX19"/>
    <property type="match status" value="1"/>
</dbReference>
<dbReference type="GO" id="GO:0005758">
    <property type="term" value="C:mitochondrial intermembrane space"/>
    <property type="evidence" value="ECO:0007669"/>
    <property type="project" value="TreeGrafter"/>
</dbReference>
<dbReference type="PANTHER" id="PTHR21107:SF2">
    <property type="entry name" value="CYTOCHROME C OXIDASE ASSEMBLY PROTEIN COX19"/>
    <property type="match status" value="1"/>
</dbReference>
<evidence type="ECO:0000256" key="5">
    <source>
        <dbReference type="ARBA" id="ARBA00039385"/>
    </source>
</evidence>
<dbReference type="EMBL" id="VZSO01000005">
    <property type="protein sequence ID" value="NWZ18497.1"/>
    <property type="molecule type" value="Genomic_DNA"/>
</dbReference>
<dbReference type="AlphaFoldDB" id="A0A7K7KIX0"/>
<feature type="non-terminal residue" evidence="8">
    <location>
        <position position="115"/>
    </location>
</feature>
<evidence type="ECO:0000259" key="7">
    <source>
        <dbReference type="Pfam" id="PF06747"/>
    </source>
</evidence>
<comment type="subcellular location">
    <subcellularLocation>
        <location evidence="1">Cytoplasm</location>
    </subcellularLocation>
</comment>